<keyword evidence="3" id="KW-1185">Reference proteome</keyword>
<dbReference type="AlphaFoldDB" id="A0A2D1KMP2"/>
<reference evidence="2 3" key="1">
    <citation type="submission" date="2016-10" db="EMBL/GenBank/DDBJ databases">
        <title>The whole genome sequencing and assembly of L. cotyniformis subsp. torquens DSM 20004 strain.</title>
        <authorList>
            <person name="Park M.-K."/>
            <person name="Lee Y.-J."/>
            <person name="Yi H."/>
            <person name="Bahn Y.-S."/>
            <person name="Kim J.F."/>
            <person name="Lee D.-W."/>
        </authorList>
    </citation>
    <scope>NUCLEOTIDE SEQUENCE [LARGE SCALE GENOMIC DNA]</scope>
    <source>
        <strain evidence="2 3">DSM 20004</strain>
    </source>
</reference>
<evidence type="ECO:0000313" key="3">
    <source>
        <dbReference type="Proteomes" id="UP000223559"/>
    </source>
</evidence>
<proteinExistence type="predicted"/>
<dbReference type="InterPro" id="IPR010572">
    <property type="entry name" value="Tail_dom"/>
</dbReference>
<gene>
    <name evidence="2" type="ORF">LC20004_05620</name>
</gene>
<dbReference type="RefSeq" id="WP_010012953.1">
    <property type="nucleotide sequence ID" value="NZ_AEOS01000101.1"/>
</dbReference>
<name>A0A2D1KMP2_9LACO</name>
<protein>
    <recommendedName>
        <fullName evidence="1">Tail spike domain-containing protein</fullName>
    </recommendedName>
</protein>
<dbReference type="EMBL" id="CP017697">
    <property type="protein sequence ID" value="ATO43415.1"/>
    <property type="molecule type" value="Genomic_DNA"/>
</dbReference>
<dbReference type="KEGG" id="lcy:LC20004_05620"/>
<organism evidence="2 3">
    <name type="scientific">Loigolactobacillus coryniformis subsp. torquens DSM 20004 = KCTC 3535</name>
    <dbReference type="NCBI Taxonomy" id="1423822"/>
    <lineage>
        <taxon>Bacteria</taxon>
        <taxon>Bacillati</taxon>
        <taxon>Bacillota</taxon>
        <taxon>Bacilli</taxon>
        <taxon>Lactobacillales</taxon>
        <taxon>Lactobacillaceae</taxon>
        <taxon>Loigolactobacillus</taxon>
    </lineage>
</organism>
<dbReference type="OrthoDB" id="5056238at2"/>
<evidence type="ECO:0000313" key="2">
    <source>
        <dbReference type="EMBL" id="ATO43415.1"/>
    </source>
</evidence>
<sequence length="492" mass="54440">MYQVTLYKDAADQVGTVVQGSYLDQVISDGQLGLGINVSDKFTFKIYPFVALYNEINGMVSKYKIESEIDGRELSRGRILLAEEIYDGSTGYYKAVTCSSDLDYLNDSKQPFQKVQNTTPAQDFTSLINIHNQQVSADRQFKVGKIEITNSTDNVYHYVTPGTSTFATINEKLITKWGGELRIRHENDGNYIDWLKEIGIHATQVIDVDTNLKTMERKLDPSQVYSVFYPYGATIEQTNATETNSADVVSPRLTISSVNSGHDYLERSDLIGEFGRISGTKNWDDVHDAKILLSKAKTDFANYRPVAVGYQIGAIDLKPFGLAVDSFSVGNYNWLINEYMGIDDELRIATITLNLDNPETDALTIGDKELTLAEYNSKQRKAVAQIDLMNGVIIGQNAKITELSEAAKTASASLEKLKDDYEDLINTAGSTVITAQLTELKNQTATVIANLGEIDAEVLTNQNAIADLKIMDAKLEQRISALEDSDGGTINE</sequence>
<feature type="domain" description="Tail spike" evidence="1">
    <location>
        <begin position="152"/>
        <end position="377"/>
    </location>
</feature>
<accession>A0A2D1KMP2</accession>
<evidence type="ECO:0000259" key="1">
    <source>
        <dbReference type="Pfam" id="PF06605"/>
    </source>
</evidence>
<dbReference type="Pfam" id="PF06605">
    <property type="entry name" value="Prophage_tail"/>
    <property type="match status" value="1"/>
</dbReference>
<dbReference type="Proteomes" id="UP000223559">
    <property type="component" value="Chromosome"/>
</dbReference>